<name>A0A1F7HDP5_9BACT</name>
<keyword evidence="12 19" id="KW-0472">Membrane</keyword>
<dbReference type="InterPro" id="IPR036945">
    <property type="entry name" value="DAGK_sf"/>
</dbReference>
<feature type="transmembrane region" description="Helical" evidence="19">
    <location>
        <begin position="58"/>
        <end position="77"/>
    </location>
</feature>
<evidence type="ECO:0000256" key="6">
    <source>
        <dbReference type="ARBA" id="ARBA00022692"/>
    </source>
</evidence>
<feature type="binding site" evidence="18">
    <location>
        <position position="78"/>
    </location>
    <ligand>
        <name>a divalent metal cation</name>
        <dbReference type="ChEBI" id="CHEBI:60240"/>
    </ligand>
</feature>
<comment type="cofactor">
    <cofactor evidence="18">
        <name>Mg(2+)</name>
        <dbReference type="ChEBI" id="CHEBI:18420"/>
    </cofactor>
    <text evidence="18">Mn(2+), Zn(2+), Cd(2+) and Co(2+) support activity to lesser extents.</text>
</comment>
<evidence type="ECO:0000256" key="10">
    <source>
        <dbReference type="ARBA" id="ARBA00022989"/>
    </source>
</evidence>
<dbReference type="GO" id="GO:0016301">
    <property type="term" value="F:kinase activity"/>
    <property type="evidence" value="ECO:0007669"/>
    <property type="project" value="UniProtKB-KW"/>
</dbReference>
<keyword evidence="18" id="KW-0479">Metal-binding</keyword>
<evidence type="ECO:0000256" key="14">
    <source>
        <dbReference type="ARBA" id="ARBA00023264"/>
    </source>
</evidence>
<evidence type="ECO:0000256" key="19">
    <source>
        <dbReference type="SAM" id="Phobius"/>
    </source>
</evidence>
<feature type="transmembrane region" description="Helical" evidence="19">
    <location>
        <begin position="33"/>
        <end position="52"/>
    </location>
</feature>
<dbReference type="GO" id="GO:0005886">
    <property type="term" value="C:plasma membrane"/>
    <property type="evidence" value="ECO:0007669"/>
    <property type="project" value="UniProtKB-SubCell"/>
</dbReference>
<feature type="binding site" evidence="17">
    <location>
        <begin position="96"/>
        <end position="97"/>
    </location>
    <ligand>
        <name>ATP</name>
        <dbReference type="ChEBI" id="CHEBI:30616"/>
    </ligand>
</feature>
<accession>A0A1F7HDP5</accession>
<dbReference type="PANTHER" id="PTHR34299">
    <property type="entry name" value="DIACYLGLYCEROL KINASE"/>
    <property type="match status" value="1"/>
</dbReference>
<dbReference type="GO" id="GO:0046872">
    <property type="term" value="F:metal ion binding"/>
    <property type="evidence" value="ECO:0007669"/>
    <property type="project" value="UniProtKB-KW"/>
</dbReference>
<evidence type="ECO:0000256" key="4">
    <source>
        <dbReference type="ARBA" id="ARBA00022516"/>
    </source>
</evidence>
<gene>
    <name evidence="20" type="ORF">A3D08_03770</name>
</gene>
<keyword evidence="13" id="KW-0594">Phospholipid biosynthesis</keyword>
<keyword evidence="11" id="KW-0443">Lipid metabolism</keyword>
<evidence type="ECO:0000256" key="16">
    <source>
        <dbReference type="PIRSR" id="PIRSR600829-2"/>
    </source>
</evidence>
<feature type="binding site" evidence="17">
    <location>
        <position position="78"/>
    </location>
    <ligand>
        <name>ATP</name>
        <dbReference type="ChEBI" id="CHEBI:30616"/>
    </ligand>
</feature>
<evidence type="ECO:0000256" key="8">
    <source>
        <dbReference type="ARBA" id="ARBA00022777"/>
    </source>
</evidence>
<proteinExistence type="inferred from homology"/>
<dbReference type="EMBL" id="MFZT01000048">
    <property type="protein sequence ID" value="OGK29389.1"/>
    <property type="molecule type" value="Genomic_DNA"/>
</dbReference>
<dbReference type="CDD" id="cd14265">
    <property type="entry name" value="UDPK_IM_like"/>
    <property type="match status" value="1"/>
</dbReference>
<dbReference type="PANTHER" id="PTHR34299:SF1">
    <property type="entry name" value="DIACYLGLYCEROL KINASE"/>
    <property type="match status" value="1"/>
</dbReference>
<keyword evidence="3" id="KW-1003">Cell membrane</keyword>
<dbReference type="Pfam" id="PF01219">
    <property type="entry name" value="DAGK_prokar"/>
    <property type="match status" value="1"/>
</dbReference>
<dbReference type="InterPro" id="IPR000829">
    <property type="entry name" value="DAGK"/>
</dbReference>
<feature type="binding site" evidence="16">
    <location>
        <position position="100"/>
    </location>
    <ligand>
        <name>substrate</name>
    </ligand>
</feature>
<comment type="subcellular location">
    <subcellularLocation>
        <location evidence="1">Cell membrane</location>
        <topology evidence="1">Multi-pass membrane protein</topology>
    </subcellularLocation>
</comment>
<sequence length="123" mass="13881">MRHLIHHHLRKHTISFKHAFDGIVWAWKSQPNYRVHTIIAISVVLAGLFFRIELIEWVMLTFVIAVGLVIETINTALEATADAITREWRAEIKIAKDASSAAMLTYAIGASIIAGMIFIPKIF</sequence>
<evidence type="ECO:0008006" key="22">
    <source>
        <dbReference type="Google" id="ProtNLM"/>
    </source>
</evidence>
<evidence type="ECO:0000256" key="1">
    <source>
        <dbReference type="ARBA" id="ARBA00004651"/>
    </source>
</evidence>
<keyword evidence="5" id="KW-0808">Transferase</keyword>
<dbReference type="Gene3D" id="1.10.287.3610">
    <property type="match status" value="1"/>
</dbReference>
<keyword evidence="10 19" id="KW-1133">Transmembrane helix</keyword>
<evidence type="ECO:0000256" key="18">
    <source>
        <dbReference type="PIRSR" id="PIRSR600829-4"/>
    </source>
</evidence>
<keyword evidence="7 17" id="KW-0547">Nucleotide-binding</keyword>
<evidence type="ECO:0000256" key="17">
    <source>
        <dbReference type="PIRSR" id="PIRSR600829-3"/>
    </source>
</evidence>
<comment type="caution">
    <text evidence="20">The sequence shown here is derived from an EMBL/GenBank/DDBJ whole genome shotgun (WGS) entry which is preliminary data.</text>
</comment>
<keyword evidence="8" id="KW-0418">Kinase</keyword>
<comment type="similarity">
    <text evidence="2">Belongs to the bacterial diacylglycerol kinase family.</text>
</comment>
<evidence type="ECO:0000256" key="9">
    <source>
        <dbReference type="ARBA" id="ARBA00022840"/>
    </source>
</evidence>
<evidence type="ECO:0000256" key="15">
    <source>
        <dbReference type="PIRSR" id="PIRSR600829-1"/>
    </source>
</evidence>
<dbReference type="Proteomes" id="UP000178098">
    <property type="component" value="Unassembled WGS sequence"/>
</dbReference>
<dbReference type="GO" id="GO:0008654">
    <property type="term" value="P:phospholipid biosynthetic process"/>
    <property type="evidence" value="ECO:0007669"/>
    <property type="project" value="UniProtKB-KW"/>
</dbReference>
<feature type="active site" description="Proton acceptor" evidence="15">
    <location>
        <position position="71"/>
    </location>
</feature>
<evidence type="ECO:0000256" key="3">
    <source>
        <dbReference type="ARBA" id="ARBA00022475"/>
    </source>
</evidence>
<organism evidence="20 21">
    <name type="scientific">Candidatus Roizmanbacteria bacterium RIFCSPHIGHO2_02_FULL_43_11</name>
    <dbReference type="NCBI Taxonomy" id="1802043"/>
    <lineage>
        <taxon>Bacteria</taxon>
        <taxon>Candidatus Roizmaniibacteriota</taxon>
    </lineage>
</organism>
<evidence type="ECO:0000313" key="21">
    <source>
        <dbReference type="Proteomes" id="UP000178098"/>
    </source>
</evidence>
<dbReference type="AlphaFoldDB" id="A0A1F7HDP5"/>
<dbReference type="InterPro" id="IPR033717">
    <property type="entry name" value="UDPK"/>
</dbReference>
<evidence type="ECO:0000256" key="11">
    <source>
        <dbReference type="ARBA" id="ARBA00023098"/>
    </source>
</evidence>
<protein>
    <recommendedName>
        <fullName evidence="22">Diacylglycerol kinase</fullName>
    </recommendedName>
</protein>
<evidence type="ECO:0000256" key="2">
    <source>
        <dbReference type="ARBA" id="ARBA00005967"/>
    </source>
</evidence>
<keyword evidence="4" id="KW-0444">Lipid biosynthesis</keyword>
<feature type="binding site" evidence="16">
    <location>
        <position position="71"/>
    </location>
    <ligand>
        <name>substrate</name>
    </ligand>
</feature>
<evidence type="ECO:0000256" key="5">
    <source>
        <dbReference type="ARBA" id="ARBA00022679"/>
    </source>
</evidence>
<keyword evidence="9 17" id="KW-0067">ATP-binding</keyword>
<evidence type="ECO:0000256" key="7">
    <source>
        <dbReference type="ARBA" id="ARBA00022741"/>
    </source>
</evidence>
<dbReference type="GO" id="GO:0005524">
    <property type="term" value="F:ATP binding"/>
    <property type="evidence" value="ECO:0007669"/>
    <property type="project" value="UniProtKB-KW"/>
</dbReference>
<evidence type="ECO:0000256" key="12">
    <source>
        <dbReference type="ARBA" id="ARBA00023136"/>
    </source>
</evidence>
<keyword evidence="18" id="KW-0460">Magnesium</keyword>
<keyword evidence="6 19" id="KW-0812">Transmembrane</keyword>
<keyword evidence="14" id="KW-1208">Phospholipid metabolism</keyword>
<reference evidence="20 21" key="1">
    <citation type="journal article" date="2016" name="Nat. Commun.">
        <title>Thousands of microbial genomes shed light on interconnected biogeochemical processes in an aquifer system.</title>
        <authorList>
            <person name="Anantharaman K."/>
            <person name="Brown C.T."/>
            <person name="Hug L.A."/>
            <person name="Sharon I."/>
            <person name="Castelle C.J."/>
            <person name="Probst A.J."/>
            <person name="Thomas B.C."/>
            <person name="Singh A."/>
            <person name="Wilkins M.J."/>
            <person name="Karaoz U."/>
            <person name="Brodie E.L."/>
            <person name="Williams K.H."/>
            <person name="Hubbard S.S."/>
            <person name="Banfield J.F."/>
        </authorList>
    </citation>
    <scope>NUCLEOTIDE SEQUENCE [LARGE SCALE GENOMIC DNA]</scope>
</reference>
<evidence type="ECO:0000313" key="20">
    <source>
        <dbReference type="EMBL" id="OGK29389.1"/>
    </source>
</evidence>
<evidence type="ECO:0000256" key="13">
    <source>
        <dbReference type="ARBA" id="ARBA00023209"/>
    </source>
</evidence>
<feature type="transmembrane region" description="Helical" evidence="19">
    <location>
        <begin position="98"/>
        <end position="119"/>
    </location>
</feature>